<proteinExistence type="predicted"/>
<evidence type="ECO:0000313" key="1">
    <source>
        <dbReference type="EMBL" id="SEH67369.1"/>
    </source>
</evidence>
<dbReference type="OrthoDB" id="9255671at2"/>
<dbReference type="AlphaFoldDB" id="A0A1H6JXL5"/>
<keyword evidence="2" id="KW-1185">Reference proteome</keyword>
<dbReference type="RefSeq" id="WP_074770729.1">
    <property type="nucleotide sequence ID" value="NZ_FNWO01000025.1"/>
</dbReference>
<evidence type="ECO:0000313" key="2">
    <source>
        <dbReference type="Proteomes" id="UP000182983"/>
    </source>
</evidence>
<name>A0A1H6JXL5_MAGFU</name>
<dbReference type="Proteomes" id="UP000182983">
    <property type="component" value="Unassembled WGS sequence"/>
</dbReference>
<organism evidence="1 2">
    <name type="scientific">Magnetospirillum fulvum</name>
    <name type="common">Rhodospirillum fulvum</name>
    <dbReference type="NCBI Taxonomy" id="1082"/>
    <lineage>
        <taxon>Bacteria</taxon>
        <taxon>Pseudomonadati</taxon>
        <taxon>Pseudomonadota</taxon>
        <taxon>Alphaproteobacteria</taxon>
        <taxon>Rhodospirillales</taxon>
        <taxon>Rhodospirillaceae</taxon>
        <taxon>Magnetospirillum</taxon>
    </lineage>
</organism>
<dbReference type="EMBL" id="FNWO01000025">
    <property type="protein sequence ID" value="SEH67369.1"/>
    <property type="molecule type" value="Genomic_DNA"/>
</dbReference>
<reference evidence="2" key="1">
    <citation type="submission" date="2016-10" db="EMBL/GenBank/DDBJ databases">
        <authorList>
            <person name="Varghese N."/>
            <person name="Submissions S."/>
        </authorList>
    </citation>
    <scope>NUCLEOTIDE SEQUENCE [LARGE SCALE GENOMIC DNA]</scope>
    <source>
        <strain evidence="2">DSM 13234</strain>
    </source>
</reference>
<protein>
    <submittedName>
        <fullName evidence="1">Uncharacterized protein</fullName>
    </submittedName>
</protein>
<sequence>MIDTDSPMDWRELHRREVTAGRAVTSHPSFGVSLSILRPILSEAFAKFDPATRTEGRYSPIDLECEQIKAALVSQPHPLPEKWISGLTEISMHGVNDPAVEWIWGVAIANAIIEYPQYGADAAWSLLENRHISQEAVIQIFADSLAGASRNVVLEALTELASFIGAHPGIGVYAPERHGLTKRLEEWRRKELIETVWHDPLDHVPWLYPPMSLLTALLPTEKACFLTLLEKTRFPLAVSQALDSPEIFERLDLLLELLILAPDTSEDDSGNGWSWNRNLTAPKLLAATLKHAKEALDPRSDIRTIESLDAQAAPIFAAVAETILKRHDGTFLSFQWLGHLIGEDHRQSNRRSEIWHPIRAAMSALAEAMASLDIGLDQGLRAFHLILPAPSRLEEMRKSGIGDQERGWVTSATDAFLTTTLTEQADARSQTRASAATSLIELYHSVLIRRDQGLYVFQQDPFPTWRHWQPAQLYLSMDAPVAEWESGWRSLAEQRRRAFMTHDDTQADDPSFFHACVGLSLVDYLAFGATARPKEAWECWLSLFDCVFSAALQLNWVRHDRWRHLLAKAFARLPHIRRVDDFEEMAAQLSRLGGDDELLVWCLAMILDNGVEAPLLAQAMQIHRVNLTARLADFIAWEEREGTRRPPSPLAEKAKEIVQVLPPSLVYGQTVRVRTHKNVFLGEAL</sequence>
<accession>A0A1H6JXL5</accession>
<gene>
    <name evidence="1" type="ORF">SAMN04244559_03388</name>
</gene>